<comment type="subunit">
    <text evidence="13">Associates with the RNA polymerase II complex.</text>
</comment>
<feature type="domain" description="RTR1-type" evidence="15">
    <location>
        <begin position="74"/>
        <end position="140"/>
    </location>
</feature>
<dbReference type="GO" id="GO:0008420">
    <property type="term" value="F:RNA polymerase II CTD heptapeptide repeat phosphatase activity"/>
    <property type="evidence" value="ECO:0007669"/>
    <property type="project" value="UniProtKB-UniRule"/>
</dbReference>
<evidence type="ECO:0000256" key="9">
    <source>
        <dbReference type="ARBA" id="ARBA00045547"/>
    </source>
</evidence>
<evidence type="ECO:0000256" key="14">
    <source>
        <dbReference type="SAM" id="MobiDB-lite"/>
    </source>
</evidence>
<dbReference type="PROSITE" id="PS51479">
    <property type="entry name" value="ZF_RTR1"/>
    <property type="match status" value="1"/>
</dbReference>
<evidence type="ECO:0000256" key="4">
    <source>
        <dbReference type="ARBA" id="ARBA00022771"/>
    </source>
</evidence>
<accession>A0A8T3CJ62</accession>
<evidence type="ECO:0000256" key="3">
    <source>
        <dbReference type="ARBA" id="ARBA00022723"/>
    </source>
</evidence>
<gene>
    <name evidence="16" type="ORF">AGOR_G00241900</name>
</gene>
<evidence type="ECO:0000313" key="16">
    <source>
        <dbReference type="EMBL" id="KAI1883114.1"/>
    </source>
</evidence>
<feature type="compositionally biased region" description="Polar residues" evidence="14">
    <location>
        <begin position="307"/>
        <end position="324"/>
    </location>
</feature>
<keyword evidence="6 13" id="KW-0862">Zinc</keyword>
<name>A0A8T3CJ62_9TELE</name>
<evidence type="ECO:0000256" key="13">
    <source>
        <dbReference type="RuleBase" id="RU367080"/>
    </source>
</evidence>
<comment type="caution">
    <text evidence="16">The sequence shown here is derived from an EMBL/GenBank/DDBJ whole genome shotgun (WGS) entry which is preliminary data.</text>
</comment>
<feature type="compositionally biased region" description="Basic and acidic residues" evidence="14">
    <location>
        <begin position="277"/>
        <end position="286"/>
    </location>
</feature>
<comment type="function">
    <text evidence="9">Protein phosphatase that displays CTD phosphatase activity and regulates transcription of snRNA genes. Recognizes and binds phosphorylated 'Ser-7' of the C-terminal heptapeptide repeat domain (CTD) of the largest RNA polymerase II subunit POLR2A, and mediates dephosphorylation of 'Ser-5' of the CTD, thereby promoting transcription of snRNA genes. Downstream of EIF2AK3/PERK, dephosphorylates ERN1, a sensor for the endoplasmic reticulum unfolded protein response (UPR), to abort failed ER-stress adaptation and trigger apoptosis.</text>
</comment>
<dbReference type="PANTHER" id="PTHR14732">
    <property type="entry name" value="RNA POLYMERASE II SUBUNIT B1 CTD PHOSPHATASE RPAP2-RELATED"/>
    <property type="match status" value="1"/>
</dbReference>
<keyword evidence="5 13" id="KW-0378">Hydrolase</keyword>
<evidence type="ECO:0000256" key="11">
    <source>
        <dbReference type="ARBA" id="ARBA00048336"/>
    </source>
</evidence>
<dbReference type="PANTHER" id="PTHR14732:SF0">
    <property type="entry name" value="RNA POLYMERASE II SUBUNIT B1 CTD PHOSPHATASE RPAP2-RELATED"/>
    <property type="match status" value="1"/>
</dbReference>
<dbReference type="EMBL" id="JAERUA010000024">
    <property type="protein sequence ID" value="KAI1883114.1"/>
    <property type="molecule type" value="Genomic_DNA"/>
</dbReference>
<dbReference type="InterPro" id="IPR007308">
    <property type="entry name" value="Rtr1/RPAP2_dom"/>
</dbReference>
<feature type="compositionally biased region" description="Basic and acidic residues" evidence="14">
    <location>
        <begin position="148"/>
        <end position="170"/>
    </location>
</feature>
<evidence type="ECO:0000256" key="8">
    <source>
        <dbReference type="ARBA" id="ARBA00023242"/>
    </source>
</evidence>
<dbReference type="Gene3D" id="1.25.40.820">
    <property type="match status" value="1"/>
</dbReference>
<feature type="region of interest" description="Disordered" evidence="14">
    <location>
        <begin position="456"/>
        <end position="478"/>
    </location>
</feature>
<dbReference type="GO" id="GO:0043175">
    <property type="term" value="F:RNA polymerase core enzyme binding"/>
    <property type="evidence" value="ECO:0007669"/>
    <property type="project" value="UniProtKB-UniRule"/>
</dbReference>
<keyword evidence="4 13" id="KW-0863">Zinc-finger</keyword>
<feature type="region of interest" description="Disordered" evidence="14">
    <location>
        <begin position="388"/>
        <end position="435"/>
    </location>
</feature>
<dbReference type="EC" id="3.1.3.16" evidence="13"/>
<dbReference type="GO" id="GO:0005737">
    <property type="term" value="C:cytoplasm"/>
    <property type="evidence" value="ECO:0007669"/>
    <property type="project" value="TreeGrafter"/>
</dbReference>
<reference evidence="16" key="1">
    <citation type="submission" date="2021-01" db="EMBL/GenBank/DDBJ databases">
        <authorList>
            <person name="Zahm M."/>
            <person name="Roques C."/>
            <person name="Cabau C."/>
            <person name="Klopp C."/>
            <person name="Donnadieu C."/>
            <person name="Jouanno E."/>
            <person name="Lampietro C."/>
            <person name="Louis A."/>
            <person name="Herpin A."/>
            <person name="Echchiki A."/>
            <person name="Berthelot C."/>
            <person name="Parey E."/>
            <person name="Roest-Crollius H."/>
            <person name="Braasch I."/>
            <person name="Postlethwait J."/>
            <person name="Bobe J."/>
            <person name="Montfort J."/>
            <person name="Bouchez O."/>
            <person name="Begum T."/>
            <person name="Mejri S."/>
            <person name="Adams A."/>
            <person name="Chen W.-J."/>
            <person name="Guiguen Y."/>
        </authorList>
    </citation>
    <scope>NUCLEOTIDE SEQUENCE</scope>
    <source>
        <tissue evidence="16">Blood</tissue>
    </source>
</reference>
<evidence type="ECO:0000256" key="5">
    <source>
        <dbReference type="ARBA" id="ARBA00022801"/>
    </source>
</evidence>
<feature type="compositionally biased region" description="Acidic residues" evidence="14">
    <location>
        <begin position="394"/>
        <end position="410"/>
    </location>
</feature>
<comment type="catalytic activity">
    <reaction evidence="11 13">
        <text>O-phospho-L-threonyl-[protein] + H2O = L-threonyl-[protein] + phosphate</text>
        <dbReference type="Rhea" id="RHEA:47004"/>
        <dbReference type="Rhea" id="RHEA-COMP:11060"/>
        <dbReference type="Rhea" id="RHEA-COMP:11605"/>
        <dbReference type="ChEBI" id="CHEBI:15377"/>
        <dbReference type="ChEBI" id="CHEBI:30013"/>
        <dbReference type="ChEBI" id="CHEBI:43474"/>
        <dbReference type="ChEBI" id="CHEBI:61977"/>
        <dbReference type="EC" id="3.1.3.16"/>
    </reaction>
</comment>
<evidence type="ECO:0000256" key="7">
    <source>
        <dbReference type="ARBA" id="ARBA00022912"/>
    </source>
</evidence>
<dbReference type="Pfam" id="PF04181">
    <property type="entry name" value="RPAP2_Rtr1"/>
    <property type="match status" value="1"/>
</dbReference>
<keyword evidence="7 13" id="KW-0904">Protein phosphatase</keyword>
<evidence type="ECO:0000256" key="1">
    <source>
        <dbReference type="ARBA" id="ARBA00004123"/>
    </source>
</evidence>
<dbReference type="GO" id="GO:0005634">
    <property type="term" value="C:nucleus"/>
    <property type="evidence" value="ECO:0007669"/>
    <property type="project" value="UniProtKB-SubCell"/>
</dbReference>
<evidence type="ECO:0000256" key="2">
    <source>
        <dbReference type="ARBA" id="ARBA00005676"/>
    </source>
</evidence>
<comment type="catalytic activity">
    <reaction evidence="10 13">
        <text>O-phospho-L-seryl-[protein] + H2O = L-seryl-[protein] + phosphate</text>
        <dbReference type="Rhea" id="RHEA:20629"/>
        <dbReference type="Rhea" id="RHEA-COMP:9863"/>
        <dbReference type="Rhea" id="RHEA-COMP:11604"/>
        <dbReference type="ChEBI" id="CHEBI:15377"/>
        <dbReference type="ChEBI" id="CHEBI:29999"/>
        <dbReference type="ChEBI" id="CHEBI:43474"/>
        <dbReference type="ChEBI" id="CHEBI:83421"/>
        <dbReference type="EC" id="3.1.3.16"/>
    </reaction>
</comment>
<proteinExistence type="inferred from homology"/>
<dbReference type="GO" id="GO:0008270">
    <property type="term" value="F:zinc ion binding"/>
    <property type="evidence" value="ECO:0007669"/>
    <property type="project" value="UniProtKB-KW"/>
</dbReference>
<evidence type="ECO:0000256" key="6">
    <source>
        <dbReference type="ARBA" id="ARBA00022833"/>
    </source>
</evidence>
<dbReference type="InterPro" id="IPR038534">
    <property type="entry name" value="Rtr1/RPAP2_sf"/>
</dbReference>
<sequence length="596" mass="66963">MEEGQRRQSRPPRAGKKVSFSGGKAVKADTALEKAKRREALKETLRQKFELEQKALKIVERLLDDEVEDDFLIDCARFITSANYKDTVEERSIAKMCGYPVCSNKLENVPKQQYKISTKTNKVYDITERKISKTPLWLREEERPSDVKLLKKGESGSSGEEVKISDRPISESEIENPEPVSCRDLAASDSESSDPEQDFVSSVVTGGEVGPGHRAQTPKSRGKREKNTAKECREGRDPERDRDTTQQQPRTGGTADKEREKLQQSNAKIDQGTNSGQHEETDRPEQTLEATTDLLSRCRIEEGGTHGNRNVKQPNPESTPETGLNITQVGMSRRGAAELRNLLNTLGPGGASGPEKDPTPTVRARLLQRLSQTLKDWRTEETLVFLYGPGYRPEEDEGEKEELDEDDLEDSVERPVTAGHSRGQQGRPLAPAPDYDSLRKETELLNLKVQEFFRGTSVLPEEERDTEDNSGKDPSLPLVDSHAQHLIQKRIVSEKLNRSLRDVVGPLRLAMNDISSDLNNLIRTFRFTNSNIIHKSPEWTLIAVVLLSVLSKVSPVLQESLERPCSIEYISTLMTELMLEDRDLLSLVQLFRGQAN</sequence>
<dbReference type="AlphaFoldDB" id="A0A8T3CJ62"/>
<feature type="compositionally biased region" description="Basic and acidic residues" evidence="14">
    <location>
        <begin position="225"/>
        <end position="244"/>
    </location>
</feature>
<evidence type="ECO:0000313" key="17">
    <source>
        <dbReference type="Proteomes" id="UP000829720"/>
    </source>
</evidence>
<organism evidence="16 17">
    <name type="scientific">Albula goreensis</name>
    <dbReference type="NCBI Taxonomy" id="1534307"/>
    <lineage>
        <taxon>Eukaryota</taxon>
        <taxon>Metazoa</taxon>
        <taxon>Chordata</taxon>
        <taxon>Craniata</taxon>
        <taxon>Vertebrata</taxon>
        <taxon>Euteleostomi</taxon>
        <taxon>Actinopterygii</taxon>
        <taxon>Neopterygii</taxon>
        <taxon>Teleostei</taxon>
        <taxon>Albuliformes</taxon>
        <taxon>Albulidae</taxon>
        <taxon>Albula</taxon>
    </lineage>
</organism>
<dbReference type="Proteomes" id="UP000829720">
    <property type="component" value="Unassembled WGS sequence"/>
</dbReference>
<protein>
    <recommendedName>
        <fullName evidence="13">RNA polymerase II subunit B1 CTD phosphatase RPAP2 homolog</fullName>
        <ecNumber evidence="13">3.1.3.16</ecNumber>
    </recommendedName>
</protein>
<evidence type="ECO:0000259" key="15">
    <source>
        <dbReference type="PROSITE" id="PS51479"/>
    </source>
</evidence>
<comment type="similarity">
    <text evidence="2 12 13">Belongs to the RPAP2 family.</text>
</comment>
<feature type="compositionally biased region" description="Basic residues" evidence="14">
    <location>
        <begin position="7"/>
        <end position="16"/>
    </location>
</feature>
<evidence type="ECO:0000256" key="12">
    <source>
        <dbReference type="PROSITE-ProRule" id="PRU00812"/>
    </source>
</evidence>
<keyword evidence="17" id="KW-1185">Reference proteome</keyword>
<keyword evidence="3 13" id="KW-0479">Metal-binding</keyword>
<dbReference type="OrthoDB" id="2590500at2759"/>
<feature type="region of interest" description="Disordered" evidence="14">
    <location>
        <begin position="148"/>
        <end position="324"/>
    </location>
</feature>
<feature type="compositionally biased region" description="Polar residues" evidence="14">
    <location>
        <begin position="263"/>
        <end position="276"/>
    </location>
</feature>
<keyword evidence="8 13" id="KW-0539">Nucleus</keyword>
<evidence type="ECO:0000256" key="10">
    <source>
        <dbReference type="ARBA" id="ARBA00047761"/>
    </source>
</evidence>
<feature type="region of interest" description="Disordered" evidence="14">
    <location>
        <begin position="1"/>
        <end position="25"/>
    </location>
</feature>
<comment type="subcellular location">
    <subcellularLocation>
        <location evidence="1 13">Nucleus</location>
    </subcellularLocation>
</comment>
<dbReference type="InterPro" id="IPR039693">
    <property type="entry name" value="Rtr1/RPAP2"/>
</dbReference>